<dbReference type="Proteomes" id="UP000507470">
    <property type="component" value="Unassembled WGS sequence"/>
</dbReference>
<reference evidence="1 2" key="1">
    <citation type="submission" date="2020-06" db="EMBL/GenBank/DDBJ databases">
        <authorList>
            <person name="Li R."/>
            <person name="Bekaert M."/>
        </authorList>
    </citation>
    <scope>NUCLEOTIDE SEQUENCE [LARGE SCALE GENOMIC DNA]</scope>
    <source>
        <strain evidence="2">wild</strain>
    </source>
</reference>
<accession>A0A6J8AYX5</accession>
<gene>
    <name evidence="1" type="ORF">MCOR_12837</name>
</gene>
<dbReference type="OrthoDB" id="6156325at2759"/>
<keyword evidence="2" id="KW-1185">Reference proteome</keyword>
<dbReference type="EMBL" id="CACVKT020002176">
    <property type="protein sequence ID" value="CAC5376082.1"/>
    <property type="molecule type" value="Genomic_DNA"/>
</dbReference>
<protein>
    <submittedName>
        <fullName evidence="1">Uncharacterized protein</fullName>
    </submittedName>
</protein>
<evidence type="ECO:0000313" key="2">
    <source>
        <dbReference type="Proteomes" id="UP000507470"/>
    </source>
</evidence>
<dbReference type="AlphaFoldDB" id="A0A6J8AYX5"/>
<proteinExistence type="predicted"/>
<evidence type="ECO:0000313" key="1">
    <source>
        <dbReference type="EMBL" id="CAC5376082.1"/>
    </source>
</evidence>
<name>A0A6J8AYX5_MYTCO</name>
<sequence>MYDPLGFLGPLTVRKKLLIQNLQKTITTVTKCKPATYFNHAAISSMTFRMLLPTHRFHVIISHDMTTETTIKWHYIFVDISSSKSFVKFANNCTKEIKEATRNSEWKYVPTESNPALFKLGDISATQFKESTLWMRSPGWISDEDNWLTWTKQPKQETTLMTTTGDNDNTETFG</sequence>
<organism evidence="1 2">
    <name type="scientific">Mytilus coruscus</name>
    <name type="common">Sea mussel</name>
    <dbReference type="NCBI Taxonomy" id="42192"/>
    <lineage>
        <taxon>Eukaryota</taxon>
        <taxon>Metazoa</taxon>
        <taxon>Spiralia</taxon>
        <taxon>Lophotrochozoa</taxon>
        <taxon>Mollusca</taxon>
        <taxon>Bivalvia</taxon>
        <taxon>Autobranchia</taxon>
        <taxon>Pteriomorphia</taxon>
        <taxon>Mytilida</taxon>
        <taxon>Mytiloidea</taxon>
        <taxon>Mytilidae</taxon>
        <taxon>Mytilinae</taxon>
        <taxon>Mytilus</taxon>
    </lineage>
</organism>